<dbReference type="RefSeq" id="WP_061079266.1">
    <property type="nucleotide sequence ID" value="NZ_JAAXPG010000024.1"/>
</dbReference>
<gene>
    <name evidence="2" type="ORF">HGB44_23180</name>
</gene>
<evidence type="ECO:0000313" key="2">
    <source>
        <dbReference type="EMBL" id="NKZ00548.1"/>
    </source>
</evidence>
<reference evidence="2 3" key="1">
    <citation type="submission" date="2020-04" db="EMBL/GenBank/DDBJ databases">
        <title>MicrobeNet Type strains.</title>
        <authorList>
            <person name="Nicholson A.C."/>
        </authorList>
    </citation>
    <scope>NUCLEOTIDE SEQUENCE [LARGE SCALE GENOMIC DNA]</scope>
    <source>
        <strain evidence="2 3">ATCC 23612</strain>
    </source>
</reference>
<keyword evidence="2" id="KW-0687">Ribonucleoprotein</keyword>
<organism evidence="2 3">
    <name type="scientific">Nocardiopsis alborubida</name>
    <dbReference type="NCBI Taxonomy" id="146802"/>
    <lineage>
        <taxon>Bacteria</taxon>
        <taxon>Bacillati</taxon>
        <taxon>Actinomycetota</taxon>
        <taxon>Actinomycetes</taxon>
        <taxon>Streptosporangiales</taxon>
        <taxon>Nocardiopsidaceae</taxon>
        <taxon>Nocardiopsis</taxon>
    </lineage>
</organism>
<sequence>MAGFFERLLGPEPMRRPIDQGTVDEAQALVRAGRKIEAIKLVRERTGAGLAEAKNIVDAVEQGHWIPVEPVPGQSLADRARELLAQDRAADAVTTVSRETGMTGAEAARFVDCLDR</sequence>
<dbReference type="EMBL" id="JAAXPG010000024">
    <property type="protein sequence ID" value="NKZ00548.1"/>
    <property type="molecule type" value="Genomic_DNA"/>
</dbReference>
<dbReference type="AlphaFoldDB" id="A0A7X6MGZ5"/>
<keyword evidence="3" id="KW-1185">Reference proteome</keyword>
<proteinExistence type="predicted"/>
<dbReference type="Proteomes" id="UP000553209">
    <property type="component" value="Unassembled WGS sequence"/>
</dbReference>
<comment type="caution">
    <text evidence="2">The sequence shown here is derived from an EMBL/GenBank/DDBJ whole genome shotgun (WGS) entry which is preliminary data.</text>
</comment>
<dbReference type="Pfam" id="PF00542">
    <property type="entry name" value="Ribosomal_L12"/>
    <property type="match status" value="1"/>
</dbReference>
<dbReference type="InterPro" id="IPR013823">
    <property type="entry name" value="Ribosomal_bL12_C"/>
</dbReference>
<dbReference type="SUPFAM" id="SSF54736">
    <property type="entry name" value="ClpS-like"/>
    <property type="match status" value="1"/>
</dbReference>
<feature type="domain" description="Large ribosomal subunit protein bL12 C-terminal" evidence="1">
    <location>
        <begin position="34"/>
        <end position="61"/>
    </location>
</feature>
<dbReference type="InterPro" id="IPR014719">
    <property type="entry name" value="Ribosomal_bL12_C/ClpS-like"/>
</dbReference>
<evidence type="ECO:0000313" key="3">
    <source>
        <dbReference type="Proteomes" id="UP000553209"/>
    </source>
</evidence>
<dbReference type="GO" id="GO:0003735">
    <property type="term" value="F:structural constituent of ribosome"/>
    <property type="evidence" value="ECO:0007669"/>
    <property type="project" value="InterPro"/>
</dbReference>
<keyword evidence="2" id="KW-0689">Ribosomal protein</keyword>
<evidence type="ECO:0000259" key="1">
    <source>
        <dbReference type="Pfam" id="PF00542"/>
    </source>
</evidence>
<dbReference type="Gene3D" id="3.30.1390.10">
    <property type="match status" value="1"/>
</dbReference>
<protein>
    <submittedName>
        <fullName evidence="2">Ribosomal protein L7/L12</fullName>
    </submittedName>
</protein>
<accession>A0A7X6MGZ5</accession>
<dbReference type="GO" id="GO:0005840">
    <property type="term" value="C:ribosome"/>
    <property type="evidence" value="ECO:0007669"/>
    <property type="project" value="UniProtKB-KW"/>
</dbReference>
<name>A0A7X6MGZ5_9ACTN</name>
<dbReference type="GO" id="GO:0006412">
    <property type="term" value="P:translation"/>
    <property type="evidence" value="ECO:0007669"/>
    <property type="project" value="InterPro"/>
</dbReference>